<dbReference type="InterPro" id="IPR017871">
    <property type="entry name" value="ABC_transporter-like_CS"/>
</dbReference>
<dbReference type="SUPFAM" id="SSF52540">
    <property type="entry name" value="P-loop containing nucleoside triphosphate hydrolases"/>
    <property type="match status" value="1"/>
</dbReference>
<dbReference type="BioCyc" id="CSTA292563:G1353-66-MONOMER"/>
<dbReference type="SMART" id="SM00382">
    <property type="entry name" value="AAA"/>
    <property type="match status" value="1"/>
</dbReference>
<evidence type="ECO:0000256" key="4">
    <source>
        <dbReference type="ARBA" id="ARBA00022840"/>
    </source>
</evidence>
<dbReference type="CDD" id="cd07346">
    <property type="entry name" value="ABC_6TM_exporters"/>
    <property type="match status" value="1"/>
</dbReference>
<sequence length="615" mass="69361">MNQNQLLLHYALRFRWWILLSLIFGFSGALFNSIGITLIIPIVLAILDPTLLDISNFPPILSKPFSFFDSFEGNMRITLMLSTIVFIIVLKNVNNIISTLSGSWLSKRLANSIRDDLFKIVMSVDLDFFQKTKVGTLMSYLETECSRTASSIKTAIGMISTSFNLLTFTAILFTLSWQLTLITGALLFLLSRSNQIFVSRSKELGREQRRISRTYTQKLVETLSGIRLVKSVSREDHEYDNLIDLIHAREEAALRVQYNSVFIQPLNEVGGICIILGIVIIGRLIFQEDADTLVPLLLTYLVLLFRAVPLVAQIDNKRSAFANQSSSVEVVHAFLNKSDKPFLPQGDIEFSYLKNGFEIKNLNFHYPGHDNLVLKDINLLIPQGKVTALVGSSGSGKSTLGDLFVRFYDPSDGCILIDGIDYREYNLKSVRDKMAIVSQDTFLFNNTVRYNVCYGMENISEEDLINALKQANAYEFVMELPQQLDTEIGDRGVLLSGGQKQRIAIARALLRDPQILLLDEATSALDTVSEKIVQDALNRLSKNRTTLVIAHRLSTIHEADQIVALEKGTIKEIGTHQELLAKKGYYAKLHSLQFTGIFEKLNEKLKDRNKIRTQK</sequence>
<evidence type="ECO:0000256" key="5">
    <source>
        <dbReference type="ARBA" id="ARBA00022989"/>
    </source>
</evidence>
<dbReference type="EMBL" id="CP003940">
    <property type="protein sequence ID" value="AFZ46051.1"/>
    <property type="molecule type" value="Genomic_DNA"/>
</dbReference>
<dbReference type="InterPro" id="IPR011527">
    <property type="entry name" value="ABC1_TM_dom"/>
</dbReference>
<comment type="subcellular location">
    <subcellularLocation>
        <location evidence="1">Cell membrane</location>
        <topology evidence="1">Multi-pass membrane protein</topology>
    </subcellularLocation>
</comment>
<dbReference type="PATRIC" id="fig|292563.3.peg.71"/>
<dbReference type="Gene3D" id="1.20.1560.10">
    <property type="entry name" value="ABC transporter type 1, transmembrane domain"/>
    <property type="match status" value="1"/>
</dbReference>
<evidence type="ECO:0000259" key="9">
    <source>
        <dbReference type="PROSITE" id="PS50929"/>
    </source>
</evidence>
<feature type="domain" description="ABC transporter" evidence="8">
    <location>
        <begin position="357"/>
        <end position="592"/>
    </location>
</feature>
<evidence type="ECO:0000259" key="8">
    <source>
        <dbReference type="PROSITE" id="PS50893"/>
    </source>
</evidence>
<evidence type="ECO:0000256" key="3">
    <source>
        <dbReference type="ARBA" id="ARBA00022741"/>
    </source>
</evidence>
<evidence type="ECO:0000256" key="1">
    <source>
        <dbReference type="ARBA" id="ARBA00004651"/>
    </source>
</evidence>
<organism evidence="10 11">
    <name type="scientific">Cyanobacterium stanieri (strain ATCC 29140 / PCC 7202)</name>
    <dbReference type="NCBI Taxonomy" id="292563"/>
    <lineage>
        <taxon>Bacteria</taxon>
        <taxon>Bacillati</taxon>
        <taxon>Cyanobacteriota</taxon>
        <taxon>Cyanophyceae</taxon>
        <taxon>Oscillatoriophycideae</taxon>
        <taxon>Chroococcales</taxon>
        <taxon>Geminocystaceae</taxon>
        <taxon>Cyanobacterium</taxon>
    </lineage>
</organism>
<keyword evidence="11" id="KW-1185">Reference proteome</keyword>
<dbReference type="Pfam" id="PF00664">
    <property type="entry name" value="ABC_membrane"/>
    <property type="match status" value="1"/>
</dbReference>
<dbReference type="GO" id="GO:0016887">
    <property type="term" value="F:ATP hydrolysis activity"/>
    <property type="evidence" value="ECO:0007669"/>
    <property type="project" value="InterPro"/>
</dbReference>
<dbReference type="Proteomes" id="UP000010483">
    <property type="component" value="Chromosome"/>
</dbReference>
<keyword evidence="4" id="KW-0067">ATP-binding</keyword>
<dbReference type="GO" id="GO:0015421">
    <property type="term" value="F:ABC-type oligopeptide transporter activity"/>
    <property type="evidence" value="ECO:0007669"/>
    <property type="project" value="TreeGrafter"/>
</dbReference>
<dbReference type="InterPro" id="IPR027417">
    <property type="entry name" value="P-loop_NTPase"/>
</dbReference>
<reference evidence="11" key="1">
    <citation type="journal article" date="2013" name="Proc. Natl. Acad. Sci. U.S.A.">
        <title>Improving the coverage of the cyanobacterial phylum using diversity-driven genome sequencing.</title>
        <authorList>
            <person name="Shih P.M."/>
            <person name="Wu D."/>
            <person name="Latifi A."/>
            <person name="Axen S.D."/>
            <person name="Fewer D.P."/>
            <person name="Talla E."/>
            <person name="Calteau A."/>
            <person name="Cai F."/>
            <person name="Tandeau de Marsac N."/>
            <person name="Rippka R."/>
            <person name="Herdman M."/>
            <person name="Sivonen K."/>
            <person name="Coursin T."/>
            <person name="Laurent T."/>
            <person name="Goodwin L."/>
            <person name="Nolan M."/>
            <person name="Davenport K.W."/>
            <person name="Han C.S."/>
            <person name="Rubin E.M."/>
            <person name="Eisen J.A."/>
            <person name="Woyke T."/>
            <person name="Gugger M."/>
            <person name="Kerfeld C.A."/>
        </authorList>
    </citation>
    <scope>NUCLEOTIDE SEQUENCE [LARGE SCALE GENOMIC DNA]</scope>
    <source>
        <strain evidence="11">ATCC 29140 / PCC 7202</strain>
    </source>
</reference>
<evidence type="ECO:0000256" key="7">
    <source>
        <dbReference type="SAM" id="Phobius"/>
    </source>
</evidence>
<protein>
    <submittedName>
        <fullName evidence="10">ABC transporter related protein</fullName>
    </submittedName>
</protein>
<dbReference type="InterPro" id="IPR003593">
    <property type="entry name" value="AAA+_ATPase"/>
</dbReference>
<dbReference type="FunFam" id="3.40.50.300:FF:000218">
    <property type="entry name" value="Multidrug ABC transporter ATP-binding protein"/>
    <property type="match status" value="1"/>
</dbReference>
<feature type="transmembrane region" description="Helical" evidence="7">
    <location>
        <begin position="292"/>
        <end position="312"/>
    </location>
</feature>
<dbReference type="PANTHER" id="PTHR43394">
    <property type="entry name" value="ATP-DEPENDENT PERMEASE MDL1, MITOCHONDRIAL"/>
    <property type="match status" value="1"/>
</dbReference>
<name>K9YGG6_CYASC</name>
<dbReference type="GO" id="GO:0005886">
    <property type="term" value="C:plasma membrane"/>
    <property type="evidence" value="ECO:0007669"/>
    <property type="project" value="UniProtKB-SubCell"/>
</dbReference>
<feature type="transmembrane region" description="Helical" evidence="7">
    <location>
        <begin position="269"/>
        <end position="286"/>
    </location>
</feature>
<evidence type="ECO:0000313" key="10">
    <source>
        <dbReference type="EMBL" id="AFZ46051.1"/>
    </source>
</evidence>
<keyword evidence="3" id="KW-0547">Nucleotide-binding</keyword>
<keyword evidence="6 7" id="KW-0472">Membrane</keyword>
<dbReference type="Gene3D" id="3.40.50.300">
    <property type="entry name" value="P-loop containing nucleotide triphosphate hydrolases"/>
    <property type="match status" value="1"/>
</dbReference>
<dbReference type="SUPFAM" id="SSF90123">
    <property type="entry name" value="ABC transporter transmembrane region"/>
    <property type="match status" value="1"/>
</dbReference>
<evidence type="ECO:0000256" key="2">
    <source>
        <dbReference type="ARBA" id="ARBA00022692"/>
    </source>
</evidence>
<evidence type="ECO:0000256" key="6">
    <source>
        <dbReference type="ARBA" id="ARBA00023136"/>
    </source>
</evidence>
<dbReference type="AlphaFoldDB" id="K9YGG6"/>
<dbReference type="PROSITE" id="PS50893">
    <property type="entry name" value="ABC_TRANSPORTER_2"/>
    <property type="match status" value="1"/>
</dbReference>
<accession>K9YGG6</accession>
<dbReference type="STRING" id="292563.Cyast_0067"/>
<feature type="transmembrane region" description="Helical" evidence="7">
    <location>
        <begin position="165"/>
        <end position="190"/>
    </location>
</feature>
<dbReference type="HOGENOM" id="CLU_000604_84_3_3"/>
<keyword evidence="2 7" id="KW-0812">Transmembrane</keyword>
<dbReference type="InterPro" id="IPR003439">
    <property type="entry name" value="ABC_transporter-like_ATP-bd"/>
</dbReference>
<gene>
    <name evidence="10" type="ordered locus">Cyast_0067</name>
</gene>
<dbReference type="PANTHER" id="PTHR43394:SF1">
    <property type="entry name" value="ATP-BINDING CASSETTE SUB-FAMILY B MEMBER 10, MITOCHONDRIAL"/>
    <property type="match status" value="1"/>
</dbReference>
<dbReference type="eggNOG" id="COG1132">
    <property type="taxonomic scope" value="Bacteria"/>
</dbReference>
<dbReference type="InterPro" id="IPR039421">
    <property type="entry name" value="Type_1_exporter"/>
</dbReference>
<keyword evidence="5 7" id="KW-1133">Transmembrane helix</keyword>
<dbReference type="GO" id="GO:0005524">
    <property type="term" value="F:ATP binding"/>
    <property type="evidence" value="ECO:0007669"/>
    <property type="project" value="UniProtKB-KW"/>
</dbReference>
<evidence type="ECO:0000313" key="11">
    <source>
        <dbReference type="Proteomes" id="UP000010483"/>
    </source>
</evidence>
<dbReference type="InterPro" id="IPR036640">
    <property type="entry name" value="ABC1_TM_sf"/>
</dbReference>
<dbReference type="PROSITE" id="PS00211">
    <property type="entry name" value="ABC_TRANSPORTER_1"/>
    <property type="match status" value="1"/>
</dbReference>
<dbReference type="KEGG" id="csn:Cyast_0067"/>
<feature type="domain" description="ABC transmembrane type-1" evidence="9">
    <location>
        <begin position="19"/>
        <end position="314"/>
    </location>
</feature>
<proteinExistence type="predicted"/>
<dbReference type="Pfam" id="PF00005">
    <property type="entry name" value="ABC_tran"/>
    <property type="match status" value="1"/>
</dbReference>
<dbReference type="PROSITE" id="PS50929">
    <property type="entry name" value="ABC_TM1F"/>
    <property type="match status" value="1"/>
</dbReference>
<feature type="transmembrane region" description="Helical" evidence="7">
    <location>
        <begin position="16"/>
        <end position="47"/>
    </location>
</feature>